<comment type="subcellular location">
    <subcellularLocation>
        <location evidence="1">Mitochondrion</location>
    </subcellularLocation>
</comment>
<protein>
    <submittedName>
        <fullName evidence="2">Uncharacterized protein</fullName>
    </submittedName>
</protein>
<evidence type="ECO:0000313" key="2">
    <source>
        <dbReference type="EMBL" id="KAF5397025.1"/>
    </source>
</evidence>
<name>A0A8J4SUZ7_9TREM</name>
<evidence type="ECO:0000256" key="1">
    <source>
        <dbReference type="ARBA" id="ARBA00004173"/>
    </source>
</evidence>
<dbReference type="AlphaFoldDB" id="A0A8J4SUZ7"/>
<dbReference type="PANTHER" id="PTHR21393:SF0">
    <property type="entry name" value="SMALL RIBOSOMAL SUBUNIT PROTEIN MS27"/>
    <property type="match status" value="1"/>
</dbReference>
<dbReference type="InterPro" id="IPR019266">
    <property type="entry name" value="Ribosomal_mS27"/>
</dbReference>
<feature type="non-terminal residue" evidence="2">
    <location>
        <position position="1"/>
    </location>
</feature>
<organism evidence="2 3">
    <name type="scientific">Paragonimus heterotremus</name>
    <dbReference type="NCBI Taxonomy" id="100268"/>
    <lineage>
        <taxon>Eukaryota</taxon>
        <taxon>Metazoa</taxon>
        <taxon>Spiralia</taxon>
        <taxon>Lophotrochozoa</taxon>
        <taxon>Platyhelminthes</taxon>
        <taxon>Trematoda</taxon>
        <taxon>Digenea</taxon>
        <taxon>Plagiorchiida</taxon>
        <taxon>Troglotremata</taxon>
        <taxon>Troglotrematidae</taxon>
        <taxon>Paragonimus</taxon>
    </lineage>
</organism>
<proteinExistence type="predicted"/>
<comment type="caution">
    <text evidence="2">The sequence shown here is derived from an EMBL/GenBank/DDBJ whole genome shotgun (WGS) entry which is preliminary data.</text>
</comment>
<dbReference type="EMBL" id="LUCH01006911">
    <property type="protein sequence ID" value="KAF5397025.1"/>
    <property type="molecule type" value="Genomic_DNA"/>
</dbReference>
<dbReference type="InterPro" id="IPR034913">
    <property type="entry name" value="mS27/PTCD2"/>
</dbReference>
<dbReference type="GO" id="GO:0005739">
    <property type="term" value="C:mitochondrion"/>
    <property type="evidence" value="ECO:0007669"/>
    <property type="project" value="UniProtKB-SubCell"/>
</dbReference>
<dbReference type="Pfam" id="PF10037">
    <property type="entry name" value="MRP-S27"/>
    <property type="match status" value="1"/>
</dbReference>
<evidence type="ECO:0000313" key="3">
    <source>
        <dbReference type="Proteomes" id="UP000748531"/>
    </source>
</evidence>
<dbReference type="OrthoDB" id="19830at2759"/>
<keyword evidence="3" id="KW-1185">Reference proteome</keyword>
<dbReference type="Proteomes" id="UP000748531">
    <property type="component" value="Unassembled WGS sequence"/>
</dbReference>
<sequence>IRKSIDTGFHIEVQDVTRFEKTSQTCYLPQAYFRDQQWNARLAHDAFKNVSARDLGLTILQAITSNEAVSSLDYDIFANKLHELDVISLDFIRNIIEKYSHTQAAVHVVDSTAHAIVRGFLDFKQYDKLLELLQQRSQSGVFLDFVSANLLLDRLVDLEQWTSALHVIWEMCLQGYFDPFSSEPVSSLTFGFALLVGQKLIESGLPEEYTPEVDANDSDEVEYRFVKYVRNANYDNFFDVQRPRLKLGFTLLHLSSLITHRLDSFDHTPTVGRSLRGAADKLKQPLRLFGLAYSDQLVHLVADLQRLSSVEELEANGLSKAVLEKLLQAVESCLSRSDDTPVNRGEPVLPTVSEVSSAINYLKQLLELGTDFPDDFFITCTNFVQRGIFQNQDCLDKEIASVEHLYSQFECHRDRIWRQRLETTKKASILRDTKASLRALLDEEERLTYFRRHNEVIRSAWLAPRTRKERIWSRMKEWRRDIARKQEKEQGSREARADE</sequence>
<dbReference type="PANTHER" id="PTHR21393">
    <property type="entry name" value="MITOCHONDRIAL 28S RIBOSOMAL PROTEIN S27"/>
    <property type="match status" value="1"/>
</dbReference>
<reference evidence="2" key="1">
    <citation type="submission" date="2019-05" db="EMBL/GenBank/DDBJ databases">
        <title>Annotation for the trematode Paragonimus heterotremus.</title>
        <authorList>
            <person name="Choi Y.-J."/>
        </authorList>
    </citation>
    <scope>NUCLEOTIDE SEQUENCE</scope>
    <source>
        <strain evidence="2">LC</strain>
    </source>
</reference>
<accession>A0A8J4SUZ7</accession>
<gene>
    <name evidence="2" type="ORF">PHET_09707</name>
</gene>